<dbReference type="PATRIC" id="fig|226900.8.peg.1590"/>
<dbReference type="EMBL" id="AE016877">
    <property type="protein sequence ID" value="AAP08590.1"/>
    <property type="molecule type" value="Genomic_DNA"/>
</dbReference>
<gene>
    <name evidence="1" type="ordered locus">BC_1611</name>
</gene>
<evidence type="ECO:0000313" key="1">
    <source>
        <dbReference type="EMBL" id="AAP08590.1"/>
    </source>
</evidence>
<evidence type="ECO:0008006" key="3">
    <source>
        <dbReference type="Google" id="ProtNLM"/>
    </source>
</evidence>
<dbReference type="Proteomes" id="UP000001417">
    <property type="component" value="Chromosome"/>
</dbReference>
<accession>Q81FH6</accession>
<dbReference type="Pfam" id="PF13143">
    <property type="entry name" value="DUF3986"/>
    <property type="match status" value="1"/>
</dbReference>
<dbReference type="AlphaFoldDB" id="Q81FH6"/>
<reference evidence="1 2" key="1">
    <citation type="journal article" date="2003" name="Nature">
        <title>Genome sequence of Bacillus cereus and comparative analysis with Bacillus anthracis.</title>
        <authorList>
            <person name="Ivanova N."/>
            <person name="Sorokin A."/>
            <person name="Anderson I."/>
            <person name="Galleron N."/>
            <person name="Candelon B."/>
            <person name="Kapatral V."/>
            <person name="Bhattacharyya A."/>
            <person name="Reznik G."/>
            <person name="Mikhailova N."/>
            <person name="Lapidus A."/>
            <person name="Chu L."/>
            <person name="Mazur M."/>
            <person name="Goltsman E."/>
            <person name="Larsen N."/>
            <person name="D'Souza M."/>
            <person name="Walunas T."/>
            <person name="Grechkin Y."/>
            <person name="Pusch G."/>
            <person name="Haselkorn R."/>
            <person name="Fonstein M."/>
            <person name="Ehrlich S.D."/>
            <person name="Overbeek R."/>
            <person name="Kyrpides N."/>
        </authorList>
    </citation>
    <scope>NUCLEOTIDE SEQUENCE [LARGE SCALE GENOMIC DNA]</scope>
    <source>
        <strain evidence="2">ATCC 14579 / DSM 31 / CCUG 7414 / JCM 2152 / NBRC 15305 / NCIMB 9373 / NCTC 2599 / NRRL B-3711</strain>
    </source>
</reference>
<protein>
    <recommendedName>
        <fullName evidence="3">DUF3986 domain-containing protein</fullName>
    </recommendedName>
</protein>
<dbReference type="KEGG" id="bce:BC1611"/>
<sequence>MFSRRGLLMEKYDPNKHYHIGYYEDGYDLEVTAYKRINEPVWDAYIPHYEADDFYKKVEGMKLGKYIDDYGIMVYSFGNDIDDDEARIIFEKWLKKNGIV</sequence>
<proteinExistence type="predicted"/>
<evidence type="ECO:0000313" key="2">
    <source>
        <dbReference type="Proteomes" id="UP000001417"/>
    </source>
</evidence>
<organism evidence="1 2">
    <name type="scientific">Bacillus cereus (strain ATCC 14579 / DSM 31 / CCUG 7414 / JCM 2152 / NBRC 15305 / NCIMB 9373 / NCTC 2599 / NRRL B-3711)</name>
    <dbReference type="NCBI Taxonomy" id="226900"/>
    <lineage>
        <taxon>Bacteria</taxon>
        <taxon>Bacillati</taxon>
        <taxon>Bacillota</taxon>
        <taxon>Bacilli</taxon>
        <taxon>Bacillales</taxon>
        <taxon>Bacillaceae</taxon>
        <taxon>Bacillus</taxon>
        <taxon>Bacillus cereus group</taxon>
    </lineage>
</organism>
<name>Q81FH6_BACCR</name>
<dbReference type="InterPro" id="IPR025047">
    <property type="entry name" value="DUF3986"/>
</dbReference>
<keyword evidence="2" id="KW-1185">Reference proteome</keyword>
<dbReference type="HOGENOM" id="CLU_165441_0_0_9"/>